<dbReference type="Pfam" id="PF02668">
    <property type="entry name" value="TauD"/>
    <property type="match status" value="1"/>
</dbReference>
<keyword evidence="3" id="KW-0045">Antibiotic biosynthesis</keyword>
<dbReference type="PANTHER" id="PTHR10696">
    <property type="entry name" value="GAMMA-BUTYROBETAINE HYDROXYLASE-RELATED"/>
    <property type="match status" value="1"/>
</dbReference>
<dbReference type="PANTHER" id="PTHR10696:SF56">
    <property type="entry name" value="TAUD_TFDA-LIKE DOMAIN-CONTAINING PROTEIN"/>
    <property type="match status" value="1"/>
</dbReference>
<keyword evidence="5" id="KW-0223">Dioxygenase</keyword>
<evidence type="ECO:0000256" key="1">
    <source>
        <dbReference type="ARBA" id="ARBA00001954"/>
    </source>
</evidence>
<dbReference type="Proteomes" id="UP000564385">
    <property type="component" value="Unassembled WGS sequence"/>
</dbReference>
<sequence>MSLEPSAISVKNFIHEAADRELDERGLTAFTNPSASALGNFFAGLDQRWTGNPFERGFEELIPIGRAAARPGSLSSFTGAAAQPMHTDAAYLASPPRYLVFECVDPGEVSCKTEAWVTNQAKLLEERPHLLTNPRWVFLGGGRSRFYSPVLDTVLGIARIRYDPYCMSAAGENKTTLNDVSGLLASYTRQVSFEWTQGAFLIIDNWRCMHARGVGGESAPSRRLRRWYLGAKNGLGI</sequence>
<keyword evidence="2" id="KW-0560">Oxidoreductase</keyword>
<comment type="caution">
    <text evidence="5">The sequence shown here is derived from an EMBL/GenBank/DDBJ whole genome shotgun (WGS) entry which is preliminary data.</text>
</comment>
<accession>A0A852VBA4</accession>
<dbReference type="Gene3D" id="3.60.130.10">
    <property type="entry name" value="Clavaminate synthase-like"/>
    <property type="match status" value="1"/>
</dbReference>
<feature type="domain" description="TauD/TfdA-like" evidence="4">
    <location>
        <begin position="184"/>
        <end position="227"/>
    </location>
</feature>
<evidence type="ECO:0000313" key="6">
    <source>
        <dbReference type="Proteomes" id="UP000564385"/>
    </source>
</evidence>
<gene>
    <name evidence="5" type="ORF">HDF08_000628</name>
</gene>
<name>A0A852VBA4_9BACT</name>
<dbReference type="EMBL" id="JACCCU010000001">
    <property type="protein sequence ID" value="NYF88561.1"/>
    <property type="molecule type" value="Genomic_DNA"/>
</dbReference>
<comment type="cofactor">
    <cofactor evidence="1">
        <name>Fe(2+)</name>
        <dbReference type="ChEBI" id="CHEBI:29033"/>
    </cofactor>
</comment>
<evidence type="ECO:0000259" key="4">
    <source>
        <dbReference type="Pfam" id="PF02668"/>
    </source>
</evidence>
<evidence type="ECO:0000256" key="3">
    <source>
        <dbReference type="ARBA" id="ARBA00023194"/>
    </source>
</evidence>
<dbReference type="InterPro" id="IPR050411">
    <property type="entry name" value="AlphaKG_dependent_hydroxylases"/>
</dbReference>
<organism evidence="5 6">
    <name type="scientific">Tunturiibacter lichenicola</name>
    <dbReference type="NCBI Taxonomy" id="2051959"/>
    <lineage>
        <taxon>Bacteria</taxon>
        <taxon>Pseudomonadati</taxon>
        <taxon>Acidobacteriota</taxon>
        <taxon>Terriglobia</taxon>
        <taxon>Terriglobales</taxon>
        <taxon>Acidobacteriaceae</taxon>
        <taxon>Tunturiibacter</taxon>
    </lineage>
</organism>
<reference evidence="5 6" key="1">
    <citation type="submission" date="2020-07" db="EMBL/GenBank/DDBJ databases">
        <title>Genomic Encyclopedia of Type Strains, Phase IV (KMG-V): Genome sequencing to study the core and pangenomes of soil and plant-associated prokaryotes.</title>
        <authorList>
            <person name="Whitman W."/>
        </authorList>
    </citation>
    <scope>NUCLEOTIDE SEQUENCE [LARGE SCALE GENOMIC DNA]</scope>
    <source>
        <strain evidence="5 6">M8UP22</strain>
    </source>
</reference>
<evidence type="ECO:0000313" key="5">
    <source>
        <dbReference type="EMBL" id="NYF88561.1"/>
    </source>
</evidence>
<dbReference type="GO" id="GO:0016706">
    <property type="term" value="F:2-oxoglutarate-dependent dioxygenase activity"/>
    <property type="evidence" value="ECO:0007669"/>
    <property type="project" value="UniProtKB-ARBA"/>
</dbReference>
<dbReference type="AlphaFoldDB" id="A0A852VBA4"/>
<protein>
    <submittedName>
        <fullName evidence="5">Alpha-ketoglutarate-dependent taurine dioxygenase</fullName>
    </submittedName>
</protein>
<dbReference type="GO" id="GO:0017000">
    <property type="term" value="P:antibiotic biosynthetic process"/>
    <property type="evidence" value="ECO:0007669"/>
    <property type="project" value="UniProtKB-KW"/>
</dbReference>
<proteinExistence type="predicted"/>
<dbReference type="SUPFAM" id="SSF51197">
    <property type="entry name" value="Clavaminate synthase-like"/>
    <property type="match status" value="1"/>
</dbReference>
<dbReference type="InterPro" id="IPR042098">
    <property type="entry name" value="TauD-like_sf"/>
</dbReference>
<evidence type="ECO:0000256" key="2">
    <source>
        <dbReference type="ARBA" id="ARBA00023002"/>
    </source>
</evidence>
<dbReference type="InterPro" id="IPR003819">
    <property type="entry name" value="TauD/TfdA-like"/>
</dbReference>